<protein>
    <submittedName>
        <fullName evidence="2">Uncharacterized protein</fullName>
    </submittedName>
</protein>
<proteinExistence type="predicted"/>
<keyword evidence="3" id="KW-1185">Reference proteome</keyword>
<name>A0ABR3EJP7_9AGAR</name>
<evidence type="ECO:0000313" key="3">
    <source>
        <dbReference type="Proteomes" id="UP001465976"/>
    </source>
</evidence>
<feature type="region of interest" description="Disordered" evidence="1">
    <location>
        <begin position="460"/>
        <end position="495"/>
    </location>
</feature>
<evidence type="ECO:0000313" key="2">
    <source>
        <dbReference type="EMBL" id="KAL0563109.1"/>
    </source>
</evidence>
<feature type="compositionally biased region" description="Polar residues" evidence="1">
    <location>
        <begin position="1"/>
        <end position="20"/>
    </location>
</feature>
<gene>
    <name evidence="2" type="ORF">V5O48_018967</name>
</gene>
<feature type="region of interest" description="Disordered" evidence="1">
    <location>
        <begin position="49"/>
        <end position="118"/>
    </location>
</feature>
<evidence type="ECO:0000256" key="1">
    <source>
        <dbReference type="SAM" id="MobiDB-lite"/>
    </source>
</evidence>
<feature type="compositionally biased region" description="Polar residues" evidence="1">
    <location>
        <begin position="479"/>
        <end position="495"/>
    </location>
</feature>
<feature type="compositionally biased region" description="Basic residues" evidence="1">
    <location>
        <begin position="102"/>
        <end position="111"/>
    </location>
</feature>
<feature type="compositionally biased region" description="Basic and acidic residues" evidence="1">
    <location>
        <begin position="463"/>
        <end position="474"/>
    </location>
</feature>
<comment type="caution">
    <text evidence="2">The sequence shown here is derived from an EMBL/GenBank/DDBJ whole genome shotgun (WGS) entry which is preliminary data.</text>
</comment>
<feature type="region of interest" description="Disordered" evidence="1">
    <location>
        <begin position="1"/>
        <end position="30"/>
    </location>
</feature>
<dbReference type="Proteomes" id="UP001465976">
    <property type="component" value="Unassembled WGS sequence"/>
</dbReference>
<sequence length="609" mass="66205">MTDSLASAPTPTPTNIATHTPSPPSQPPVATIAAKGPLIAAEASVAEVAIPQDTETTAVSDPGDQEKTNAQAPAPTVVTPTPPAVAFSDTVKGDGDISKSNAKQKSKKSKGGHMGDSGKYVWSDEQIKYLMAKVPGYLKAKKKTEYAKEAYDELILLPVFTKPDRKSDEEWKTSIVRWYENNAKKRSITLQASGGGSAQSKSPNVKPAGDAGVTLADSAPKVRPLTRLFNKLVNGVLTLKTGREAFGEAHADLVDRTMAETNDEDYERVLSGLWDSTSPETKEHWDRVAKQQTPVLEVNEWWDASVGIADNNMMASGAEGVMSKLLDNLAEATRQLDLAALELGTNFPVDAEGNVRFLVVDTDELKASELRVMLHDWFRIHWVKSGRAGPIRYTDLFNSPAEFYDERNIPSQMKIANPIKPANPTATTQTMSSHAVLAFIAHFMEEFGIHGRSFSFKPLEASSSKDDMGKDTPRPDIGANSQEGVPNIDQSQGEGNVQEVFDNREGEGKEVLLEKHGEVQVSEVLEKDGEMLEKQEDRATKAHSSTRATAIPTGELQLNVKANGEHEQPLTSAVLPTATDQEVQPHTRSRETIGQAPSLHLVQEDELQG</sequence>
<dbReference type="EMBL" id="JBAHYK010003928">
    <property type="protein sequence ID" value="KAL0563109.1"/>
    <property type="molecule type" value="Genomic_DNA"/>
</dbReference>
<accession>A0ABR3EJP7</accession>
<feature type="region of interest" description="Disordered" evidence="1">
    <location>
        <begin position="563"/>
        <end position="609"/>
    </location>
</feature>
<feature type="region of interest" description="Disordered" evidence="1">
    <location>
        <begin position="191"/>
        <end position="212"/>
    </location>
</feature>
<feature type="non-terminal residue" evidence="2">
    <location>
        <position position="609"/>
    </location>
</feature>
<organism evidence="2 3">
    <name type="scientific">Marasmius crinis-equi</name>
    <dbReference type="NCBI Taxonomy" id="585013"/>
    <lineage>
        <taxon>Eukaryota</taxon>
        <taxon>Fungi</taxon>
        <taxon>Dikarya</taxon>
        <taxon>Basidiomycota</taxon>
        <taxon>Agaricomycotina</taxon>
        <taxon>Agaricomycetes</taxon>
        <taxon>Agaricomycetidae</taxon>
        <taxon>Agaricales</taxon>
        <taxon>Marasmiineae</taxon>
        <taxon>Marasmiaceae</taxon>
        <taxon>Marasmius</taxon>
    </lineage>
</organism>
<reference evidence="2 3" key="1">
    <citation type="submission" date="2024-02" db="EMBL/GenBank/DDBJ databases">
        <title>A draft genome for the cacao thread blight pathogen Marasmius crinis-equi.</title>
        <authorList>
            <person name="Cohen S.P."/>
            <person name="Baruah I.K."/>
            <person name="Amoako-Attah I."/>
            <person name="Bukari Y."/>
            <person name="Meinhardt L.W."/>
            <person name="Bailey B.A."/>
        </authorList>
    </citation>
    <scope>NUCLEOTIDE SEQUENCE [LARGE SCALE GENOMIC DNA]</scope>
    <source>
        <strain evidence="2 3">GH-76</strain>
    </source>
</reference>